<dbReference type="Proteomes" id="UP000219453">
    <property type="component" value="Unassembled WGS sequence"/>
</dbReference>
<reference evidence="2 3" key="1">
    <citation type="submission" date="2017-09" db="EMBL/GenBank/DDBJ databases">
        <authorList>
            <person name="Ehlers B."/>
            <person name="Leendertz F.H."/>
        </authorList>
    </citation>
    <scope>NUCLEOTIDE SEQUENCE [LARGE SCALE GENOMIC DNA]</scope>
    <source>
        <strain evidence="2 3">DSM 27208</strain>
    </source>
</reference>
<feature type="region of interest" description="Disordered" evidence="1">
    <location>
        <begin position="227"/>
        <end position="265"/>
    </location>
</feature>
<evidence type="ECO:0000313" key="2">
    <source>
        <dbReference type="EMBL" id="SNZ18264.1"/>
    </source>
</evidence>
<proteinExistence type="predicted"/>
<feature type="compositionally biased region" description="Acidic residues" evidence="1">
    <location>
        <begin position="245"/>
        <end position="254"/>
    </location>
</feature>
<dbReference type="RefSeq" id="WP_097010184.1">
    <property type="nucleotide sequence ID" value="NZ_OBEJ01000009.1"/>
</dbReference>
<name>A0A285P956_NATPI</name>
<dbReference type="AlphaFoldDB" id="A0A285P956"/>
<keyword evidence="3" id="KW-1185">Reference proteome</keyword>
<feature type="compositionally biased region" description="Low complexity" evidence="1">
    <location>
        <begin position="255"/>
        <end position="265"/>
    </location>
</feature>
<evidence type="ECO:0000256" key="1">
    <source>
        <dbReference type="SAM" id="MobiDB-lite"/>
    </source>
</evidence>
<dbReference type="EMBL" id="OBEJ01000009">
    <property type="protein sequence ID" value="SNZ18264.1"/>
    <property type="molecule type" value="Genomic_DNA"/>
</dbReference>
<organism evidence="2 3">
    <name type="scientific">Natronoarchaeum philippinense</name>
    <dbReference type="NCBI Taxonomy" id="558529"/>
    <lineage>
        <taxon>Archaea</taxon>
        <taxon>Methanobacteriati</taxon>
        <taxon>Methanobacteriota</taxon>
        <taxon>Stenosarchaea group</taxon>
        <taxon>Halobacteria</taxon>
        <taxon>Halobacteriales</taxon>
        <taxon>Natronoarchaeaceae</taxon>
    </lineage>
</organism>
<protein>
    <submittedName>
        <fullName evidence="2">Uncharacterized protein</fullName>
    </submittedName>
</protein>
<accession>A0A285P956</accession>
<sequence length="265" mass="28798">MNRGRLRTSDLPIRVDEITTSAAQQTIAGEPEWALTVRRRSETTSGRKFVTGRAALRREIEKDVASVSTSDDGVSINQRLQRDHTTEFGVWMAVDNGWAIVSDDWVAGVLGQVITPHLKDTNLDLRGLLADLEEPDVWQLGFAGRGVAKGGRKGVLYGSHVNEDPEIGDELMHTPLNELGVEHIYQSGQAKAYFAASTAYVELYGGDWSDQQFVDYVGQHVVRHVKNDGRAPGETGEGGGAGVDENQETFDELDSVSVSDGGDSA</sequence>
<gene>
    <name evidence="2" type="ORF">SAMN06269185_3313</name>
</gene>
<dbReference type="OrthoDB" id="383883at2157"/>
<evidence type="ECO:0000313" key="3">
    <source>
        <dbReference type="Proteomes" id="UP000219453"/>
    </source>
</evidence>